<protein>
    <submittedName>
        <fullName evidence="2">Uncharacterized protein</fullName>
    </submittedName>
</protein>
<gene>
    <name evidence="2" type="ORF">CRT60_30790</name>
</gene>
<dbReference type="SUPFAM" id="SSF101908">
    <property type="entry name" value="Putative isomerase YbhE"/>
    <property type="match status" value="1"/>
</dbReference>
<proteinExistence type="predicted"/>
<feature type="region of interest" description="Disordered" evidence="1">
    <location>
        <begin position="422"/>
        <end position="467"/>
    </location>
</feature>
<organism evidence="2 3">
    <name type="scientific">Azospirillum palustre</name>
    <dbReference type="NCBI Taxonomy" id="2044885"/>
    <lineage>
        <taxon>Bacteria</taxon>
        <taxon>Pseudomonadati</taxon>
        <taxon>Pseudomonadota</taxon>
        <taxon>Alphaproteobacteria</taxon>
        <taxon>Rhodospirillales</taxon>
        <taxon>Azospirillaceae</taxon>
        <taxon>Azospirillum</taxon>
    </lineage>
</organism>
<evidence type="ECO:0000256" key="1">
    <source>
        <dbReference type="SAM" id="MobiDB-lite"/>
    </source>
</evidence>
<evidence type="ECO:0000313" key="3">
    <source>
        <dbReference type="Proteomes" id="UP000225379"/>
    </source>
</evidence>
<dbReference type="AlphaFoldDB" id="A0A2B8B8E7"/>
<evidence type="ECO:0000313" key="2">
    <source>
        <dbReference type="EMBL" id="PGH54201.1"/>
    </source>
</evidence>
<accession>A0A2B8B8E7</accession>
<name>A0A2B8B8E7_9PROT</name>
<dbReference type="RefSeq" id="WP_098740244.1">
    <property type="nucleotide sequence ID" value="NZ_PDKW01000043.1"/>
</dbReference>
<comment type="caution">
    <text evidence="2">The sequence shown here is derived from an EMBL/GenBank/DDBJ whole genome shotgun (WGS) entry which is preliminary data.</text>
</comment>
<sequence>MSNPYPYNQQIASYTPASGDFSGYTFVVATCANGISVGEMMPTDDGSQSLTYQFVSGIDSNGDDNTTVTFLVNPDASEQNAPFYFLAGSSANHLILYSFTPTSNPGDLTSDCVTQVQTVVTLDTPVASSVFYPTTKTLYVVGRNGDLSTWSVDFDTSTGVPSFAQIASNNAYDNTDAGQIQVLLAGNNGNSPYAIATGLCNSTISELLYFDASLEQVGFLNGTLAGSVAIAAAPSGLYMATSTALYRLPSSQIDLSRVSASMFDGEWAAVAAAPGGVTLTSLAYVPMTGNDSYPAGIVLMGGYDGSADNGSDVGVIYAYNPVDGSCQLVIDGISGPVYGLLSDNSTHGMYSNGSTGLGFLNFDAGPDAPIATTLVTNESSSHNGLIGRILRDVVFATVIVATAVAGAPEVGVEAVEVDAAAEGGADAAEDAASDAATGGSEQSDIDADAMGQQFAAEQPDETPTAGV</sequence>
<dbReference type="Proteomes" id="UP000225379">
    <property type="component" value="Unassembled WGS sequence"/>
</dbReference>
<dbReference type="OrthoDB" id="9986221at2"/>
<keyword evidence="3" id="KW-1185">Reference proteome</keyword>
<reference evidence="3" key="1">
    <citation type="submission" date="2017-10" db="EMBL/GenBank/DDBJ databases">
        <authorList>
            <person name="Kravchenko I.K."/>
            <person name="Grouzdev D.S."/>
        </authorList>
    </citation>
    <scope>NUCLEOTIDE SEQUENCE [LARGE SCALE GENOMIC DNA]</scope>
    <source>
        <strain evidence="3">B2</strain>
    </source>
</reference>
<dbReference type="EMBL" id="PDKW01000043">
    <property type="protein sequence ID" value="PGH54201.1"/>
    <property type="molecule type" value="Genomic_DNA"/>
</dbReference>